<feature type="domain" description="Plasmodium RESA N-terminal" evidence="3">
    <location>
        <begin position="101"/>
        <end position="225"/>
    </location>
</feature>
<dbReference type="GeneID" id="24266565"/>
<feature type="compositionally biased region" description="Acidic residues" evidence="1">
    <location>
        <begin position="313"/>
        <end position="329"/>
    </location>
</feature>
<keyword evidence="5" id="KW-1185">Reference proteome</keyword>
<dbReference type="EMBL" id="KQ001654">
    <property type="protein sequence ID" value="KJP89165.1"/>
    <property type="molecule type" value="Genomic_DNA"/>
</dbReference>
<dbReference type="OrthoDB" id="387594at2759"/>
<dbReference type="Gene3D" id="6.10.280.180">
    <property type="entry name" value="Plasmodium RESA, N-terminal helical domain"/>
    <property type="match status" value="1"/>
</dbReference>
<name>A0A0D9QPZ9_PLAFR</name>
<feature type="transmembrane region" description="Helical" evidence="2">
    <location>
        <begin position="20"/>
        <end position="44"/>
    </location>
</feature>
<gene>
    <name evidence="4" type="ORF">AK88_01251</name>
</gene>
<dbReference type="AlphaFoldDB" id="A0A0D9QPZ9"/>
<proteinExistence type="predicted"/>
<dbReference type="InterPro" id="IPR019111">
    <property type="entry name" value="PRESA_N"/>
</dbReference>
<dbReference type="Proteomes" id="UP000054561">
    <property type="component" value="Unassembled WGS sequence"/>
</dbReference>
<sequence>MTNVVNVNAFAFSRRNRSSLLIVLLVFLYSNVIPVTTHNSALIVHERKLQRLLSKADANEVSPFKSTLHGDTNEDKNVLESVGKLPKVCNVEDVNVYVNEETELNKVHGSGIVRLSLKDAFIGSYNYFKQLKKGYYKMMESSRKWFYKSVVQCRIPDDVMEHLWEEYETGLIEDLNEMEEFCVESIFDFAGNGRIGKITKDEYDQFNKNMKDICKRFTKLTEKKWKGLMSDKMKIIKKEMNTQKKGKYNYGYDDVVEQFYLDEIMNPIQDETTEEGGEDDDEDLLKKQATVLQQIEELCELCEEEGELMDEEEDEFKVDFEQIDVEEQIETGRKQREKERNRREKEAKSYRREKRTNVKESNPSVKKSRFNENRSHGRDTKRSSMRRR</sequence>
<keyword evidence="2" id="KW-0472">Membrane</keyword>
<protein>
    <recommendedName>
        <fullName evidence="3">Plasmodium RESA N-terminal domain-containing protein</fullName>
    </recommendedName>
</protein>
<keyword evidence="2" id="KW-0812">Transmembrane</keyword>
<reference evidence="4 5" key="1">
    <citation type="submission" date="2014-03" db="EMBL/GenBank/DDBJ databases">
        <title>The Genome Sequence of Plasmodium fragile nilgiri.</title>
        <authorList>
            <consortium name="The Broad Institute Genomics Platform"/>
            <consortium name="The Broad Institute Genome Sequencing Center for Infectious Disease"/>
            <person name="Neafsey D."/>
            <person name="Duraisingh M."/>
            <person name="Young S.K."/>
            <person name="Zeng Q."/>
            <person name="Gargeya S."/>
            <person name="Abouelleil A."/>
            <person name="Alvarado L."/>
            <person name="Chapman S.B."/>
            <person name="Gainer-Dewar J."/>
            <person name="Goldberg J."/>
            <person name="Griggs A."/>
            <person name="Gujja S."/>
            <person name="Hansen M."/>
            <person name="Howarth C."/>
            <person name="Imamovic A."/>
            <person name="Larimer J."/>
            <person name="Pearson M."/>
            <person name="Poon T.W."/>
            <person name="Priest M."/>
            <person name="Roberts A."/>
            <person name="Saif S."/>
            <person name="Shea T."/>
            <person name="Sykes S."/>
            <person name="Wortman J."/>
            <person name="Nusbaum C."/>
            <person name="Birren B."/>
        </authorList>
    </citation>
    <scope>NUCLEOTIDE SEQUENCE [LARGE SCALE GENOMIC DNA]</scope>
    <source>
        <strain evidence="5">nilgiri</strain>
    </source>
</reference>
<evidence type="ECO:0000259" key="3">
    <source>
        <dbReference type="Pfam" id="PF09687"/>
    </source>
</evidence>
<dbReference type="RefSeq" id="XP_012334310.1">
    <property type="nucleotide sequence ID" value="XM_012478887.1"/>
</dbReference>
<feature type="compositionally biased region" description="Basic and acidic residues" evidence="1">
    <location>
        <begin position="330"/>
        <end position="358"/>
    </location>
</feature>
<dbReference type="Pfam" id="PF09687">
    <property type="entry name" value="PRESAN"/>
    <property type="match status" value="1"/>
</dbReference>
<accession>A0A0D9QPZ9</accession>
<feature type="region of interest" description="Disordered" evidence="1">
    <location>
        <begin position="313"/>
        <end position="388"/>
    </location>
</feature>
<feature type="compositionally biased region" description="Basic and acidic residues" evidence="1">
    <location>
        <begin position="369"/>
        <end position="382"/>
    </location>
</feature>
<evidence type="ECO:0000256" key="2">
    <source>
        <dbReference type="SAM" id="Phobius"/>
    </source>
</evidence>
<evidence type="ECO:0000256" key="1">
    <source>
        <dbReference type="SAM" id="MobiDB-lite"/>
    </source>
</evidence>
<dbReference type="InterPro" id="IPR044885">
    <property type="entry name" value="PRESA_N_sf"/>
</dbReference>
<organism evidence="4 5">
    <name type="scientific">Plasmodium fragile</name>
    <dbReference type="NCBI Taxonomy" id="5857"/>
    <lineage>
        <taxon>Eukaryota</taxon>
        <taxon>Sar</taxon>
        <taxon>Alveolata</taxon>
        <taxon>Apicomplexa</taxon>
        <taxon>Aconoidasida</taxon>
        <taxon>Haemosporida</taxon>
        <taxon>Plasmodiidae</taxon>
        <taxon>Plasmodium</taxon>
        <taxon>Plasmodium (Plasmodium)</taxon>
    </lineage>
</organism>
<keyword evidence="2" id="KW-1133">Transmembrane helix</keyword>
<evidence type="ECO:0000313" key="5">
    <source>
        <dbReference type="Proteomes" id="UP000054561"/>
    </source>
</evidence>
<dbReference type="VEuPathDB" id="PlasmoDB:AK88_01251"/>
<evidence type="ECO:0000313" key="4">
    <source>
        <dbReference type="EMBL" id="KJP89165.1"/>
    </source>
</evidence>